<dbReference type="AlphaFoldDB" id="A0A5N7MIY1"/>
<protein>
    <submittedName>
        <fullName evidence="2">Mobile mystery protein A</fullName>
    </submittedName>
</protein>
<dbReference type="SUPFAM" id="SSF47413">
    <property type="entry name" value="lambda repressor-like DNA-binding domains"/>
    <property type="match status" value="1"/>
</dbReference>
<reference evidence="2 3" key="1">
    <citation type="journal article" date="2019" name="Syst. Appl. Microbiol.">
        <title>Microvirga tunisiensis sp. nov., a root nodule symbiotic bacterium isolated from Lupinus micranthus and L. luteus grown in Northern Tunisia.</title>
        <authorList>
            <person name="Msaddak A."/>
            <person name="Rejili M."/>
            <person name="Duran D."/>
            <person name="Mars M."/>
            <person name="Palacios J.M."/>
            <person name="Ruiz-Argueso T."/>
            <person name="Rey L."/>
            <person name="Imperial J."/>
        </authorList>
    </citation>
    <scope>NUCLEOTIDE SEQUENCE [LARGE SCALE GENOMIC DNA]</scope>
    <source>
        <strain evidence="2 3">Lmie10</strain>
    </source>
</reference>
<evidence type="ECO:0000313" key="2">
    <source>
        <dbReference type="EMBL" id="MPR27052.1"/>
    </source>
</evidence>
<dbReference type="NCBIfam" id="TIGR02612">
    <property type="entry name" value="mob_myst_A"/>
    <property type="match status" value="1"/>
</dbReference>
<dbReference type="PROSITE" id="PS50943">
    <property type="entry name" value="HTH_CROC1"/>
    <property type="match status" value="1"/>
</dbReference>
<proteinExistence type="predicted"/>
<dbReference type="EMBL" id="VOSK01000070">
    <property type="protein sequence ID" value="MPR27052.1"/>
    <property type="molecule type" value="Genomic_DNA"/>
</dbReference>
<evidence type="ECO:0000259" key="1">
    <source>
        <dbReference type="PROSITE" id="PS50943"/>
    </source>
</evidence>
<dbReference type="InterPro" id="IPR013435">
    <property type="entry name" value="Mobile_mystery_prot_A"/>
</dbReference>
<accession>A0A5N7MIY1</accession>
<dbReference type="OrthoDB" id="9785949at2"/>
<dbReference type="Gene3D" id="1.10.260.40">
    <property type="entry name" value="lambda repressor-like DNA-binding domains"/>
    <property type="match status" value="1"/>
</dbReference>
<dbReference type="RefSeq" id="WP_152713197.1">
    <property type="nucleotide sequence ID" value="NZ_VOSJ01000071.1"/>
</dbReference>
<dbReference type="CDD" id="cd00093">
    <property type="entry name" value="HTH_XRE"/>
    <property type="match status" value="1"/>
</dbReference>
<gene>
    <name evidence="2" type="ORF">FS320_17975</name>
</gene>
<organism evidence="2 3">
    <name type="scientific">Microvirga tunisiensis</name>
    <dbReference type="NCBI Taxonomy" id="2108360"/>
    <lineage>
        <taxon>Bacteria</taxon>
        <taxon>Pseudomonadati</taxon>
        <taxon>Pseudomonadota</taxon>
        <taxon>Alphaproteobacteria</taxon>
        <taxon>Hyphomicrobiales</taxon>
        <taxon>Methylobacteriaceae</taxon>
        <taxon>Microvirga</taxon>
    </lineage>
</organism>
<evidence type="ECO:0000313" key="3">
    <source>
        <dbReference type="Proteomes" id="UP000403266"/>
    </source>
</evidence>
<dbReference type="InterPro" id="IPR001387">
    <property type="entry name" value="Cro/C1-type_HTH"/>
</dbReference>
<sequence>MNKNQAALARKQLERRVAPLRALKLVPPPRGWMKAIREALGMSTRQLAARMKAAPSRISAIEKAEVSGATTIKTLREAAAAMNCTFVYAFVPTKPLDDIVRDRAAQKAGQIIARLDHTMHLENQALLKSDLDDEQRRMIDLILTGSPRSLWDDE</sequence>
<keyword evidence="3" id="KW-1185">Reference proteome</keyword>
<dbReference type="GO" id="GO:0003677">
    <property type="term" value="F:DNA binding"/>
    <property type="evidence" value="ECO:0007669"/>
    <property type="project" value="InterPro"/>
</dbReference>
<dbReference type="Proteomes" id="UP000403266">
    <property type="component" value="Unassembled WGS sequence"/>
</dbReference>
<comment type="caution">
    <text evidence="2">The sequence shown here is derived from an EMBL/GenBank/DDBJ whole genome shotgun (WGS) entry which is preliminary data.</text>
</comment>
<name>A0A5N7MIY1_9HYPH</name>
<dbReference type="Pfam" id="PF01381">
    <property type="entry name" value="HTH_3"/>
    <property type="match status" value="1"/>
</dbReference>
<dbReference type="InterPro" id="IPR010982">
    <property type="entry name" value="Lambda_DNA-bd_dom_sf"/>
</dbReference>
<dbReference type="SMART" id="SM00530">
    <property type="entry name" value="HTH_XRE"/>
    <property type="match status" value="1"/>
</dbReference>
<feature type="domain" description="HTH cro/C1-type" evidence="1">
    <location>
        <begin position="33"/>
        <end position="89"/>
    </location>
</feature>